<evidence type="ECO:0000313" key="2">
    <source>
        <dbReference type="EMBL" id="GAA0202282.1"/>
    </source>
</evidence>
<accession>A0ABN0SVH3</accession>
<reference evidence="2 3" key="1">
    <citation type="journal article" date="2019" name="Int. J. Syst. Evol. Microbiol.">
        <title>The Global Catalogue of Microorganisms (GCM) 10K type strain sequencing project: providing services to taxonomists for standard genome sequencing and annotation.</title>
        <authorList>
            <consortium name="The Broad Institute Genomics Platform"/>
            <consortium name="The Broad Institute Genome Sequencing Center for Infectious Disease"/>
            <person name="Wu L."/>
            <person name="Ma J."/>
        </authorList>
    </citation>
    <scope>NUCLEOTIDE SEQUENCE [LARGE SCALE GENOMIC DNA]</scope>
    <source>
        <strain evidence="2 3">JCM 8542</strain>
    </source>
</reference>
<organism evidence="2 3">
    <name type="scientific">Selenomonas dianae</name>
    <dbReference type="NCBI Taxonomy" id="135079"/>
    <lineage>
        <taxon>Bacteria</taxon>
        <taxon>Bacillati</taxon>
        <taxon>Bacillota</taxon>
        <taxon>Negativicutes</taxon>
        <taxon>Selenomonadales</taxon>
        <taxon>Selenomonadaceae</taxon>
        <taxon>Selenomonas</taxon>
    </lineage>
</organism>
<feature type="chain" id="PRO_5045239229" description="DUF5105 domain-containing protein" evidence="1">
    <location>
        <begin position="25"/>
        <end position="220"/>
    </location>
</feature>
<dbReference type="RefSeq" id="WP_304987613.1">
    <property type="nucleotide sequence ID" value="NZ_BAAACR010000002.1"/>
</dbReference>
<keyword evidence="1" id="KW-0732">Signal</keyword>
<dbReference type="PROSITE" id="PS51257">
    <property type="entry name" value="PROKAR_LIPOPROTEIN"/>
    <property type="match status" value="1"/>
</dbReference>
<comment type="caution">
    <text evidence="2">The sequence shown here is derived from an EMBL/GenBank/DDBJ whole genome shotgun (WGS) entry which is preliminary data.</text>
</comment>
<evidence type="ECO:0000256" key="1">
    <source>
        <dbReference type="SAM" id="SignalP"/>
    </source>
</evidence>
<feature type="signal peptide" evidence="1">
    <location>
        <begin position="1"/>
        <end position="24"/>
    </location>
</feature>
<keyword evidence="3" id="KW-1185">Reference proteome</keyword>
<name>A0ABN0SVH3_9FIRM</name>
<gene>
    <name evidence="2" type="ORF">GCM10008919_01990</name>
</gene>
<sequence>MRTFMRAKRLLLPMIAILATLLVAGCGDDKPKESADKAVLAYAELYAYADTDKLSATGMTNAQKEQISQALLTESDQMFQSFMLSEANAMEITDYYIADRKANMELKAKVKKDDAKNPVVELTATPIDTRGAKQQMDKNEDLVAMGVYIGLAQQQGVDVRTDPVYQQGAVESLKGVIDDMPYDSEKTLDVTCELVKSDDGKALYWAPKDPQVIRKFLDGE</sequence>
<evidence type="ECO:0008006" key="4">
    <source>
        <dbReference type="Google" id="ProtNLM"/>
    </source>
</evidence>
<protein>
    <recommendedName>
        <fullName evidence="4">DUF5105 domain-containing protein</fullName>
    </recommendedName>
</protein>
<evidence type="ECO:0000313" key="3">
    <source>
        <dbReference type="Proteomes" id="UP001500399"/>
    </source>
</evidence>
<dbReference type="Proteomes" id="UP001500399">
    <property type="component" value="Unassembled WGS sequence"/>
</dbReference>
<proteinExistence type="predicted"/>
<dbReference type="EMBL" id="BAAACR010000002">
    <property type="protein sequence ID" value="GAA0202282.1"/>
    <property type="molecule type" value="Genomic_DNA"/>
</dbReference>